<protein>
    <submittedName>
        <fullName evidence="2">TPM domain-containing protein</fullName>
    </submittedName>
</protein>
<dbReference type="RefSeq" id="WP_103046054.1">
    <property type="nucleotide sequence ID" value="NZ_BAABBP010000002.1"/>
</dbReference>
<dbReference type="Gene3D" id="3.10.310.50">
    <property type="match status" value="1"/>
</dbReference>
<evidence type="ECO:0000313" key="2">
    <source>
        <dbReference type="EMBL" id="GAA3983603.1"/>
    </source>
</evidence>
<dbReference type="Proteomes" id="UP001501627">
    <property type="component" value="Unassembled WGS sequence"/>
</dbReference>
<evidence type="ECO:0000313" key="3">
    <source>
        <dbReference type="Proteomes" id="UP001501627"/>
    </source>
</evidence>
<comment type="caution">
    <text evidence="2">The sequence shown here is derived from an EMBL/GenBank/DDBJ whole genome shotgun (WGS) entry which is preliminary data.</text>
</comment>
<organism evidence="2 3">
    <name type="scientific">Comamonas faecalis</name>
    <dbReference type="NCBI Taxonomy" id="1387849"/>
    <lineage>
        <taxon>Bacteria</taxon>
        <taxon>Pseudomonadati</taxon>
        <taxon>Pseudomonadota</taxon>
        <taxon>Betaproteobacteria</taxon>
        <taxon>Burkholderiales</taxon>
        <taxon>Comamonadaceae</taxon>
        <taxon>Comamonas</taxon>
    </lineage>
</organism>
<dbReference type="Pfam" id="PF04536">
    <property type="entry name" value="TPM_phosphatase"/>
    <property type="match status" value="1"/>
</dbReference>
<keyword evidence="3" id="KW-1185">Reference proteome</keyword>
<accession>A0ABP7QJJ8</accession>
<evidence type="ECO:0000259" key="1">
    <source>
        <dbReference type="Pfam" id="PF04536"/>
    </source>
</evidence>
<reference evidence="3" key="1">
    <citation type="journal article" date="2019" name="Int. J. Syst. Evol. Microbiol.">
        <title>The Global Catalogue of Microorganisms (GCM) 10K type strain sequencing project: providing services to taxonomists for standard genome sequencing and annotation.</title>
        <authorList>
            <consortium name="The Broad Institute Genomics Platform"/>
            <consortium name="The Broad Institute Genome Sequencing Center for Infectious Disease"/>
            <person name="Wu L."/>
            <person name="Ma J."/>
        </authorList>
    </citation>
    <scope>NUCLEOTIDE SEQUENCE [LARGE SCALE GENOMIC DNA]</scope>
    <source>
        <strain evidence="3">JCM 17561</strain>
    </source>
</reference>
<dbReference type="PANTHER" id="PTHR30373">
    <property type="entry name" value="UPF0603 PROTEIN YGCG"/>
    <property type="match status" value="1"/>
</dbReference>
<dbReference type="InterPro" id="IPR007621">
    <property type="entry name" value="TPM_dom"/>
</dbReference>
<dbReference type="EMBL" id="BAABBP010000002">
    <property type="protein sequence ID" value="GAA3983603.1"/>
    <property type="molecule type" value="Genomic_DNA"/>
</dbReference>
<proteinExistence type="predicted"/>
<feature type="domain" description="TPM" evidence="1">
    <location>
        <begin position="33"/>
        <end position="154"/>
    </location>
</feature>
<gene>
    <name evidence="2" type="ORF">GCM10022279_03760</name>
</gene>
<sequence>MSGTEHLAPRPGIAARLLRLLRHRWLDGSAARRLPADAQERLAERVAASERLHSGQIRICVEAGLPLSYLWRGLDARARALALFGRLRVWDTEHNNGVLIYLLLADHAIEIVADRALARACPAGTWQQLALTLEQHLRGESLEDGLTQALAEVSALLQAHFAAPPGAAPAPGLPDAPVLL</sequence>
<name>A0ABP7QJJ8_9BURK</name>
<dbReference type="PANTHER" id="PTHR30373:SF8">
    <property type="entry name" value="BLL7265 PROTEIN"/>
    <property type="match status" value="1"/>
</dbReference>